<gene>
    <name evidence="2" type="ORF">PRLR5076_09430</name>
</gene>
<reference evidence="2" key="1">
    <citation type="journal article" date="2022" name="Int. J. Syst. Evol. Microbiol.">
        <title>Prevotella lacticifex sp. nov., isolated from the rumen of cows.</title>
        <authorList>
            <person name="Shinkai T."/>
            <person name="Ikeyama N."/>
            <person name="Kumagai M."/>
            <person name="Ohmori H."/>
            <person name="Sakamoto M."/>
            <person name="Ohkuma M."/>
            <person name="Mitsumori M."/>
        </authorList>
    </citation>
    <scope>NUCLEOTIDE SEQUENCE</scope>
    <source>
        <strain evidence="2">R5076</strain>
    </source>
</reference>
<proteinExistence type="predicted"/>
<dbReference type="EMBL" id="BPUB01000001">
    <property type="protein sequence ID" value="GJG58092.1"/>
    <property type="molecule type" value="Genomic_DNA"/>
</dbReference>
<organism evidence="2 3">
    <name type="scientific">Prevotella lacticifex</name>
    <dbReference type="NCBI Taxonomy" id="2854755"/>
    <lineage>
        <taxon>Bacteria</taxon>
        <taxon>Pseudomonadati</taxon>
        <taxon>Bacteroidota</taxon>
        <taxon>Bacteroidia</taxon>
        <taxon>Bacteroidales</taxon>
        <taxon>Prevotellaceae</taxon>
        <taxon>Prevotella</taxon>
    </lineage>
</organism>
<protein>
    <submittedName>
        <fullName evidence="2">Uncharacterized protein</fullName>
    </submittedName>
</protein>
<evidence type="ECO:0000313" key="3">
    <source>
        <dbReference type="Proteomes" id="UP000825483"/>
    </source>
</evidence>
<keyword evidence="3" id="KW-1185">Reference proteome</keyword>
<dbReference type="AlphaFoldDB" id="A0A9R1C8P8"/>
<accession>A0A9R1C8P8</accession>
<evidence type="ECO:0000256" key="1">
    <source>
        <dbReference type="SAM" id="MobiDB-lite"/>
    </source>
</evidence>
<feature type="region of interest" description="Disordered" evidence="1">
    <location>
        <begin position="1"/>
        <end position="22"/>
    </location>
</feature>
<sequence>MAQVHRNQLPPETKKDAPAGKTVLKSVNLNEDKGVLMYGATGQDAYGPLPMSRSTVRMLTRFTG</sequence>
<name>A0A9R1C8P8_9BACT</name>
<dbReference type="Proteomes" id="UP000825483">
    <property type="component" value="Unassembled WGS sequence"/>
</dbReference>
<evidence type="ECO:0000313" key="2">
    <source>
        <dbReference type="EMBL" id="GJG58092.1"/>
    </source>
</evidence>
<comment type="caution">
    <text evidence="2">The sequence shown here is derived from an EMBL/GenBank/DDBJ whole genome shotgun (WGS) entry which is preliminary data.</text>
</comment>